<dbReference type="Pfam" id="PF01027">
    <property type="entry name" value="Bax1-I"/>
    <property type="match status" value="1"/>
</dbReference>
<accession>A0ABS3ASA7</accession>
<dbReference type="CDD" id="cd10432">
    <property type="entry name" value="BI-1-like_bacterial"/>
    <property type="match status" value="1"/>
</dbReference>
<sequence>MEHASNQQITLSQARQEASTIFLAKVFNWMAIGLGITGVIAWFTASSGLAAQLVQGPLFIILIVAQLGLVFYLSARIEKIQPGTATGLFLGYAALNGLTLSMVFLAYTGSSIATTFFITAGMFGAMAVYGLVTKRDLSGMGSFLFMGLIGIIIASVVNIFLNSSSLYWAISLIGVFIFVGLTAYDVQKIKKIGEDGIMQQGEGAIQKGAVMGALALYLDFINLFLMLLRFFGGSRN</sequence>
<dbReference type="Proteomes" id="UP000717534">
    <property type="component" value="Unassembled WGS sequence"/>
</dbReference>
<gene>
    <name evidence="7" type="ORF">JYU06_00615</name>
</gene>
<feature type="transmembrane region" description="Helical" evidence="6">
    <location>
        <begin position="85"/>
        <end position="106"/>
    </location>
</feature>
<evidence type="ECO:0000313" key="8">
    <source>
        <dbReference type="Proteomes" id="UP000717534"/>
    </source>
</evidence>
<comment type="subcellular location">
    <subcellularLocation>
        <location evidence="1">Membrane</location>
        <topology evidence="1">Multi-pass membrane protein</topology>
    </subcellularLocation>
</comment>
<feature type="transmembrane region" description="Helical" evidence="6">
    <location>
        <begin position="208"/>
        <end position="231"/>
    </location>
</feature>
<dbReference type="EMBL" id="JAFITO010000002">
    <property type="protein sequence ID" value="MBN4068015.1"/>
    <property type="molecule type" value="Genomic_DNA"/>
</dbReference>
<reference evidence="7 8" key="1">
    <citation type="submission" date="2021-02" db="EMBL/GenBank/DDBJ databases">
        <title>Activity-based single-cell genomes from oceanic crustal fluid captures similar information to metagenomic and metatranscriptomic surveys with orders of magnitude less sampling.</title>
        <authorList>
            <person name="D'Angelo T.S."/>
            <person name="Orcutt B.N."/>
        </authorList>
    </citation>
    <scope>NUCLEOTIDE SEQUENCE [LARGE SCALE GENOMIC DNA]</scope>
    <source>
        <strain evidence="7">AH-315-G02</strain>
    </source>
</reference>
<dbReference type="PANTHER" id="PTHR23291">
    <property type="entry name" value="BAX INHIBITOR-RELATED"/>
    <property type="match status" value="1"/>
</dbReference>
<comment type="caution">
    <text evidence="7">The sequence shown here is derived from an EMBL/GenBank/DDBJ whole genome shotgun (WGS) entry which is preliminary data.</text>
</comment>
<evidence type="ECO:0000313" key="7">
    <source>
        <dbReference type="EMBL" id="MBN4068015.1"/>
    </source>
</evidence>
<feature type="transmembrane region" description="Helical" evidence="6">
    <location>
        <begin position="49"/>
        <end position="73"/>
    </location>
</feature>
<evidence type="ECO:0000256" key="1">
    <source>
        <dbReference type="ARBA" id="ARBA00004141"/>
    </source>
</evidence>
<feature type="transmembrane region" description="Helical" evidence="6">
    <location>
        <begin position="167"/>
        <end position="187"/>
    </location>
</feature>
<evidence type="ECO:0000256" key="2">
    <source>
        <dbReference type="ARBA" id="ARBA00010350"/>
    </source>
</evidence>
<organism evidence="7 8">
    <name type="scientific">Desulfotalea psychrophila</name>
    <dbReference type="NCBI Taxonomy" id="84980"/>
    <lineage>
        <taxon>Bacteria</taxon>
        <taxon>Pseudomonadati</taxon>
        <taxon>Thermodesulfobacteriota</taxon>
        <taxon>Desulfobulbia</taxon>
        <taxon>Desulfobulbales</taxon>
        <taxon>Desulfocapsaceae</taxon>
        <taxon>Desulfotalea</taxon>
    </lineage>
</organism>
<evidence type="ECO:0000256" key="6">
    <source>
        <dbReference type="RuleBase" id="RU004379"/>
    </source>
</evidence>
<feature type="transmembrane region" description="Helical" evidence="6">
    <location>
        <begin position="143"/>
        <end position="161"/>
    </location>
</feature>
<evidence type="ECO:0000256" key="5">
    <source>
        <dbReference type="ARBA" id="ARBA00023136"/>
    </source>
</evidence>
<keyword evidence="5 6" id="KW-0472">Membrane</keyword>
<proteinExistence type="inferred from homology"/>
<name>A0ABS3ASA7_9BACT</name>
<keyword evidence="4 6" id="KW-1133">Transmembrane helix</keyword>
<evidence type="ECO:0000256" key="4">
    <source>
        <dbReference type="ARBA" id="ARBA00022989"/>
    </source>
</evidence>
<feature type="transmembrane region" description="Helical" evidence="6">
    <location>
        <begin position="21"/>
        <end position="43"/>
    </location>
</feature>
<keyword evidence="3 6" id="KW-0812">Transmembrane</keyword>
<dbReference type="InterPro" id="IPR006214">
    <property type="entry name" value="Bax_inhibitor_1-related"/>
</dbReference>
<evidence type="ECO:0000256" key="3">
    <source>
        <dbReference type="ARBA" id="ARBA00022692"/>
    </source>
</evidence>
<dbReference type="PANTHER" id="PTHR23291:SF50">
    <property type="entry name" value="PROTEIN LIFEGUARD 4"/>
    <property type="match status" value="1"/>
</dbReference>
<comment type="similarity">
    <text evidence="2 6">Belongs to the BI1 family.</text>
</comment>
<feature type="transmembrane region" description="Helical" evidence="6">
    <location>
        <begin position="112"/>
        <end position="131"/>
    </location>
</feature>
<keyword evidence="8" id="KW-1185">Reference proteome</keyword>
<protein>
    <submittedName>
        <fullName evidence="7">Bax inhibitor-1/YccA family protein</fullName>
    </submittedName>
</protein>